<feature type="transmembrane region" description="Helical" evidence="1">
    <location>
        <begin position="288"/>
        <end position="308"/>
    </location>
</feature>
<feature type="domain" description="DUF5671" evidence="2">
    <location>
        <begin position="22"/>
        <end position="126"/>
    </location>
</feature>
<dbReference type="InterPro" id="IPR043728">
    <property type="entry name" value="DUF5671"/>
</dbReference>
<sequence length="545" mass="57506">MTSIAPAPSATPAVGGVQTVRRVITYLLLATTVIIAASGLSGLLERLFTAGRVEVSFDNYGLATSLASAIIAGPLAALLWWLTWRDAAMTRDRASVTWPVYLVIMSTVALLISTITLLSWIANAITAGWDPYGLAVGIVWGLVWLWHNWMLRHPRKGPTRLSGAAPAIASLIGLTYAAGGLVFAVGRIVDSAVDTFTGSVVVSDPVWQLVLQPLVWAAGGALLWWWHWFRVGVRTQSFGFTNVILVFIAGLASYAVLAMGFTLTLLVILELVTGLQQPIAVTLDPLGIALASAAIGALVLVYHARVIAERSAGVRAATRLASAGVSLAYAASGVGVTLNALLATSSNSIIEGNIRSLLLGGLSALLVGGVLWWMTWRPLEASTAERVATPGRRIFLVIIFGVSALVALITLLVIGFQLFSFLLDGGSGESFVERSRQALGLLTATVLVATYHFAIWKKDRASHVAEERVRRIDNVTLVTSNDSAELVDAVRVSTGARVTVLERADAAEGEPDVAAIVAALDGVEASHVLVVAGANGSVEVIRLRG</sequence>
<organism evidence="3 4">
    <name type="scientific">Rhodoglobus aureus</name>
    <dbReference type="NCBI Taxonomy" id="191497"/>
    <lineage>
        <taxon>Bacteria</taxon>
        <taxon>Bacillati</taxon>
        <taxon>Actinomycetota</taxon>
        <taxon>Actinomycetes</taxon>
        <taxon>Micrococcales</taxon>
        <taxon>Microbacteriaceae</taxon>
        <taxon>Rhodoglobus</taxon>
    </lineage>
</organism>
<dbReference type="Pfam" id="PF18920">
    <property type="entry name" value="DUF5671"/>
    <property type="match status" value="2"/>
</dbReference>
<comment type="caution">
    <text evidence="3">The sequence shown here is derived from an EMBL/GenBank/DDBJ whole genome shotgun (WGS) entry which is preliminary data.</text>
</comment>
<accession>A0ABN1VER8</accession>
<feature type="domain" description="DUF5671" evidence="2">
    <location>
        <begin position="322"/>
        <end position="442"/>
    </location>
</feature>
<reference evidence="3 4" key="1">
    <citation type="journal article" date="2019" name="Int. J. Syst. Evol. Microbiol.">
        <title>The Global Catalogue of Microorganisms (GCM) 10K type strain sequencing project: providing services to taxonomists for standard genome sequencing and annotation.</title>
        <authorList>
            <consortium name="The Broad Institute Genomics Platform"/>
            <consortium name="The Broad Institute Genome Sequencing Center for Infectious Disease"/>
            <person name="Wu L."/>
            <person name="Ma J."/>
        </authorList>
    </citation>
    <scope>NUCLEOTIDE SEQUENCE [LARGE SCALE GENOMIC DNA]</scope>
    <source>
        <strain evidence="3 4">JCM 12762</strain>
    </source>
</reference>
<evidence type="ECO:0000256" key="1">
    <source>
        <dbReference type="SAM" id="Phobius"/>
    </source>
</evidence>
<feature type="transmembrane region" description="Helical" evidence="1">
    <location>
        <begin position="394"/>
        <end position="418"/>
    </location>
</feature>
<proteinExistence type="predicted"/>
<gene>
    <name evidence="3" type="ORF">GCM10009655_04400</name>
</gene>
<feature type="transmembrane region" description="Helical" evidence="1">
    <location>
        <begin position="23"/>
        <end position="44"/>
    </location>
</feature>
<name>A0ABN1VER8_9MICO</name>
<feature type="transmembrane region" description="Helical" evidence="1">
    <location>
        <begin position="163"/>
        <end position="186"/>
    </location>
</feature>
<keyword evidence="1" id="KW-0472">Membrane</keyword>
<evidence type="ECO:0000259" key="2">
    <source>
        <dbReference type="Pfam" id="PF18920"/>
    </source>
</evidence>
<evidence type="ECO:0000313" key="3">
    <source>
        <dbReference type="EMBL" id="GAA1208284.1"/>
    </source>
</evidence>
<protein>
    <recommendedName>
        <fullName evidence="2">DUF5671 domain-containing protein</fullName>
    </recommendedName>
</protein>
<feature type="transmembrane region" description="Helical" evidence="1">
    <location>
        <begin position="96"/>
        <end position="120"/>
    </location>
</feature>
<feature type="transmembrane region" description="Helical" evidence="1">
    <location>
        <begin position="64"/>
        <end position="84"/>
    </location>
</feature>
<feature type="transmembrane region" description="Helical" evidence="1">
    <location>
        <begin position="238"/>
        <end position="268"/>
    </location>
</feature>
<dbReference type="EMBL" id="BAAAKW010000009">
    <property type="protein sequence ID" value="GAA1208284.1"/>
    <property type="molecule type" value="Genomic_DNA"/>
</dbReference>
<dbReference type="Proteomes" id="UP001500943">
    <property type="component" value="Unassembled WGS sequence"/>
</dbReference>
<evidence type="ECO:0000313" key="4">
    <source>
        <dbReference type="Proteomes" id="UP001500943"/>
    </source>
</evidence>
<keyword evidence="1" id="KW-1133">Transmembrane helix</keyword>
<feature type="transmembrane region" description="Helical" evidence="1">
    <location>
        <begin position="354"/>
        <end position="373"/>
    </location>
</feature>
<keyword evidence="4" id="KW-1185">Reference proteome</keyword>
<feature type="transmembrane region" description="Helical" evidence="1">
    <location>
        <begin position="320"/>
        <end position="342"/>
    </location>
</feature>
<feature type="transmembrane region" description="Helical" evidence="1">
    <location>
        <begin position="206"/>
        <end position="226"/>
    </location>
</feature>
<feature type="transmembrane region" description="Helical" evidence="1">
    <location>
        <begin position="438"/>
        <end position="456"/>
    </location>
</feature>
<keyword evidence="1" id="KW-0812">Transmembrane</keyword>
<dbReference type="RefSeq" id="WP_343922782.1">
    <property type="nucleotide sequence ID" value="NZ_BAAAKW010000009.1"/>
</dbReference>
<feature type="transmembrane region" description="Helical" evidence="1">
    <location>
        <begin position="132"/>
        <end position="151"/>
    </location>
</feature>